<evidence type="ECO:0000256" key="2">
    <source>
        <dbReference type="ARBA" id="ARBA00001947"/>
    </source>
</evidence>
<evidence type="ECO:0000256" key="13">
    <source>
        <dbReference type="SAM" id="MobiDB-lite"/>
    </source>
</evidence>
<name>A0A9P3HJ89_9FUNG</name>
<evidence type="ECO:0000256" key="8">
    <source>
        <dbReference type="ARBA" id="ARBA00022723"/>
    </source>
</evidence>
<feature type="compositionally biased region" description="Polar residues" evidence="13">
    <location>
        <begin position="1"/>
        <end position="12"/>
    </location>
</feature>
<dbReference type="Proteomes" id="UP000827284">
    <property type="component" value="Unassembled WGS sequence"/>
</dbReference>
<evidence type="ECO:0000259" key="14">
    <source>
        <dbReference type="Pfam" id="PF00432"/>
    </source>
</evidence>
<evidence type="ECO:0000256" key="3">
    <source>
        <dbReference type="ARBA" id="ARBA00010497"/>
    </source>
</evidence>
<feature type="domain" description="Prenyltransferase alpha-alpha toroid" evidence="14">
    <location>
        <begin position="35"/>
        <end position="319"/>
    </location>
</feature>
<dbReference type="GO" id="GO:0005953">
    <property type="term" value="C:CAAX-protein geranylgeranyltransferase complex"/>
    <property type="evidence" value="ECO:0007669"/>
    <property type="project" value="InterPro"/>
</dbReference>
<evidence type="ECO:0000256" key="5">
    <source>
        <dbReference type="ARBA" id="ARBA00020603"/>
    </source>
</evidence>
<dbReference type="InterPro" id="IPR045089">
    <property type="entry name" value="PGGT1B-like"/>
</dbReference>
<proteinExistence type="inferred from homology"/>
<feature type="region of interest" description="Disordered" evidence="13">
    <location>
        <begin position="703"/>
        <end position="808"/>
    </location>
</feature>
<keyword evidence="8" id="KW-0479">Metal-binding</keyword>
<dbReference type="InterPro" id="IPR041960">
    <property type="entry name" value="GGTase_I_beta"/>
</dbReference>
<feature type="domain" description="Prenyltransferase alpha-alpha toroid" evidence="14">
    <location>
        <begin position="343"/>
        <end position="452"/>
    </location>
</feature>
<dbReference type="PANTHER" id="PTHR11774">
    <property type="entry name" value="GERANYLGERANYL TRANSFERASE TYPE BETA SUBUNIT"/>
    <property type="match status" value="1"/>
</dbReference>
<keyword evidence="16" id="KW-1185">Reference proteome</keyword>
<evidence type="ECO:0000256" key="9">
    <source>
        <dbReference type="ARBA" id="ARBA00022737"/>
    </source>
</evidence>
<evidence type="ECO:0000256" key="12">
    <source>
        <dbReference type="ARBA" id="ARBA00031713"/>
    </source>
</evidence>
<keyword evidence="10" id="KW-0862">Zinc</keyword>
<evidence type="ECO:0000256" key="1">
    <source>
        <dbReference type="ARBA" id="ARBA00001946"/>
    </source>
</evidence>
<dbReference type="Gene3D" id="1.50.10.20">
    <property type="match status" value="1"/>
</dbReference>
<dbReference type="EMBL" id="BQFW01000013">
    <property type="protein sequence ID" value="GJJ77433.1"/>
    <property type="molecule type" value="Genomic_DNA"/>
</dbReference>
<dbReference type="InterPro" id="IPR001330">
    <property type="entry name" value="Prenyltrans"/>
</dbReference>
<evidence type="ECO:0000256" key="6">
    <source>
        <dbReference type="ARBA" id="ARBA00022602"/>
    </source>
</evidence>
<keyword evidence="9" id="KW-0677">Repeat</keyword>
<dbReference type="CDD" id="cd02895">
    <property type="entry name" value="GGTase-I"/>
    <property type="match status" value="1"/>
</dbReference>
<comment type="similarity">
    <text evidence="3">Belongs to the protein prenyltransferase subunit beta family.</text>
</comment>
<protein>
    <recommendedName>
        <fullName evidence="5">Geranylgeranyl transferase type-1 subunit beta</fullName>
        <ecNumber evidence="4">2.5.1.59</ecNumber>
    </recommendedName>
    <alternativeName>
        <fullName evidence="12">Geranylgeranyl transferase type I subunit beta</fullName>
    </alternativeName>
</protein>
<evidence type="ECO:0000256" key="7">
    <source>
        <dbReference type="ARBA" id="ARBA00022679"/>
    </source>
</evidence>
<evidence type="ECO:0000313" key="16">
    <source>
        <dbReference type="Proteomes" id="UP000827284"/>
    </source>
</evidence>
<sequence>MLNSKDTPPSQDGSATGETTPATATAGSTAEQKKFSREKHIQYFKRTLQMMPQPYTSMDTHRMMLGMFALSGLELLGVLEETVSEVDRKDWIEWVYSQQRVPADGETEYQDKSEALYGFGGGPFSGLRFQEASENKENRGCECGEHATLHDTAHITMTYTALMTLVLLGDDLSRVAKEPILRSLRRLQGEDGCFIPCVTDQQSDLRFVYSAAAISYLLNDWSGFDKARALKFIRNCNTYEHGFSQSPRQEAHGGTTYCAIATLGLMGGNADKDQKMIMAEHAVHQLNSEPQEPLEELLSQSGYVDKEGTRRWCIQRQATDFQEMDEHAAHQLKNEQQESLEELLSQSGYVDKEGTRRWCIQRQTTGFQGRINKPTDTCYSFWVGGSLAILGSFDLVNFEYNRGYLMETQHPSLGGFGKWPDVFPDVMHSYMGLAGLALMGEPGVRPLNPLLNYEGLVLGAVVPKTRSVVDDTSDLRVKSVSVTVVVQGVYKLEPNLPKFYTRSGDIREDVLESYSIPSNLTILGYLKYRRSEVHQLSLRDTTIALKLKMYLERKQALTYSASNPFAKGPSLEEPRPVTMALFTAKTNENMSTHDYDYTFWSIGDDESSFEALPVEISNMIESPQEDYQSFQSNLAIGASGHPSSTRMMNTISSVPTTLLVNGHEAMFRDSFDATRSLTLSVLSSEKKIRDALKEIDILKEKVDRLKPSEPSTKTPIPPPSVPVGKNEIDEDQESSIDRPPVFESSRRTSLSPTAPKTPRKIPPPRPAPRPIGSSDALTAARSPPPPPVQVIHIQPTSNNPASPPDLLY</sequence>
<dbReference type="AlphaFoldDB" id="A0A9P3HJ89"/>
<dbReference type="SUPFAM" id="SSF48239">
    <property type="entry name" value="Terpenoid cyclases/Protein prenyltransferases"/>
    <property type="match status" value="1"/>
</dbReference>
<dbReference type="GO" id="GO:0046872">
    <property type="term" value="F:metal ion binding"/>
    <property type="evidence" value="ECO:0007669"/>
    <property type="project" value="UniProtKB-KW"/>
</dbReference>
<dbReference type="PANTHER" id="PTHR11774:SF4">
    <property type="entry name" value="GERANYLGERANYL TRANSFERASE TYPE-1 SUBUNIT BETA"/>
    <property type="match status" value="1"/>
</dbReference>
<comment type="caution">
    <text evidence="15">The sequence shown here is derived from an EMBL/GenBank/DDBJ whole genome shotgun (WGS) entry which is preliminary data.</text>
</comment>
<reference evidence="15" key="2">
    <citation type="journal article" date="2022" name="Microbiol. Resour. Announc.">
        <title>Whole-Genome Sequence of Entomortierella parvispora E1425, a Mucoromycotan Fungus Associated with Burkholderiaceae-Related Endosymbiotic Bacteria.</title>
        <authorList>
            <person name="Herlambang A."/>
            <person name="Guo Y."/>
            <person name="Takashima Y."/>
            <person name="Narisawa K."/>
            <person name="Ohta H."/>
            <person name="Nishizawa T."/>
        </authorList>
    </citation>
    <scope>NUCLEOTIDE SEQUENCE</scope>
    <source>
        <strain evidence="15">E1425</strain>
    </source>
</reference>
<comment type="cofactor">
    <cofactor evidence="2">
        <name>Zn(2+)</name>
        <dbReference type="ChEBI" id="CHEBI:29105"/>
    </cofactor>
</comment>
<keyword evidence="6" id="KW-0637">Prenyltransferase</keyword>
<dbReference type="InterPro" id="IPR008930">
    <property type="entry name" value="Terpenoid_cyclase/PrenylTrfase"/>
</dbReference>
<accession>A0A9P3HJ89</accession>
<organism evidence="15 16">
    <name type="scientific">Entomortierella parvispora</name>
    <dbReference type="NCBI Taxonomy" id="205924"/>
    <lineage>
        <taxon>Eukaryota</taxon>
        <taxon>Fungi</taxon>
        <taxon>Fungi incertae sedis</taxon>
        <taxon>Mucoromycota</taxon>
        <taxon>Mortierellomycotina</taxon>
        <taxon>Mortierellomycetes</taxon>
        <taxon>Mortierellales</taxon>
        <taxon>Mortierellaceae</taxon>
        <taxon>Entomortierella</taxon>
    </lineage>
</organism>
<dbReference type="GO" id="GO:0004662">
    <property type="term" value="F:CAAX-protein geranylgeranyltransferase activity"/>
    <property type="evidence" value="ECO:0007669"/>
    <property type="project" value="UniProtKB-EC"/>
</dbReference>
<dbReference type="EC" id="2.5.1.59" evidence="4"/>
<dbReference type="OrthoDB" id="24893at2759"/>
<comment type="cofactor">
    <cofactor evidence="1">
        <name>Mg(2+)</name>
        <dbReference type="ChEBI" id="CHEBI:18420"/>
    </cofactor>
</comment>
<evidence type="ECO:0000313" key="15">
    <source>
        <dbReference type="EMBL" id="GJJ77433.1"/>
    </source>
</evidence>
<evidence type="ECO:0000256" key="11">
    <source>
        <dbReference type="ARBA" id="ARBA00022842"/>
    </source>
</evidence>
<evidence type="ECO:0000256" key="4">
    <source>
        <dbReference type="ARBA" id="ARBA00012700"/>
    </source>
</evidence>
<keyword evidence="7 15" id="KW-0808">Transferase</keyword>
<feature type="compositionally biased region" description="Low complexity" evidence="13">
    <location>
        <begin position="13"/>
        <end position="30"/>
    </location>
</feature>
<reference evidence="15" key="1">
    <citation type="submission" date="2021-11" db="EMBL/GenBank/DDBJ databases">
        <authorList>
            <person name="Herlambang A."/>
            <person name="Guo Y."/>
            <person name="Takashima Y."/>
            <person name="Nishizawa T."/>
        </authorList>
    </citation>
    <scope>NUCLEOTIDE SEQUENCE</scope>
    <source>
        <strain evidence="15">E1425</strain>
    </source>
</reference>
<keyword evidence="11" id="KW-0460">Magnesium</keyword>
<feature type="compositionally biased region" description="Pro residues" evidence="13">
    <location>
        <begin position="760"/>
        <end position="769"/>
    </location>
</feature>
<gene>
    <name evidence="15" type="ORF">EMPS_09792</name>
</gene>
<dbReference type="Pfam" id="PF00432">
    <property type="entry name" value="Prenyltrans"/>
    <property type="match status" value="2"/>
</dbReference>
<evidence type="ECO:0000256" key="10">
    <source>
        <dbReference type="ARBA" id="ARBA00022833"/>
    </source>
</evidence>
<feature type="region of interest" description="Disordered" evidence="13">
    <location>
        <begin position="1"/>
        <end position="34"/>
    </location>
</feature>